<evidence type="ECO:0000313" key="2">
    <source>
        <dbReference type="Proteomes" id="UP001145087"/>
    </source>
</evidence>
<protein>
    <submittedName>
        <fullName evidence="1">Uncharacterized protein</fullName>
    </submittedName>
</protein>
<gene>
    <name evidence="1" type="ORF">OU798_24255</name>
</gene>
<keyword evidence="2" id="KW-1185">Reference proteome</keyword>
<name>A0A9X3FAE7_9BACT</name>
<comment type="caution">
    <text evidence="1">The sequence shown here is derived from an EMBL/GenBank/DDBJ whole genome shotgun (WGS) entry which is preliminary data.</text>
</comment>
<sequence>MDFRFIKFFLLSIVVLLSTAAIRSQERRINSDQWAATDALERKVVDYSTAGQKKKNKYVAMFYWTWHQQSNDTTYPIKNITEIIREYPEAMKDYNHPAWGEKKPGLFYWEQPLLGYYKTTDPWVLRKHAEWLADAGVDAVFFDCTNGSLTWKESYEALLKTWDQAQKDGVNVPKIAFMLPFGPVPNSLVSLRQLYQDLYQPNRYENLWFYWKGKPCIMAYPDNLTESGEDEEIAEFFTFRPGQPDYVNGPFLDNQWGWLENYPQHGYVEIENGKFEEVAVGVAQNASPATNGHCSAFNLPGAQGRSFSKKNGFDPRVDGYLYGWNFQEQWDRAFELDPELVFITGWNEFIAGQWLPKHSWTGDPFSFVDQFDWDRSRDIEPNKGWGDKGDVYYLQLIDNVRKFKGMVEPEKASPSKSIKIGKSGQWDDVLPYYKHYKGNTFHRDHWGTYNQYYVNNSGRNDIVGAKVARDSVKLYFYVETTNKLTSSTDRNWMMLFIDSDRNKETGWNGYDFIFNRVSPDNKVKVERNVENRWEWEKVAETNYALNGNKLELEIPRDVLNLKNKSVDIEFKWNDNMQENGNIMDFYINGDTAPGGRFNFVYKSK</sequence>
<dbReference type="Gene3D" id="3.20.20.80">
    <property type="entry name" value="Glycosidases"/>
    <property type="match status" value="1"/>
</dbReference>
<dbReference type="EMBL" id="JAPOHD010000069">
    <property type="protein sequence ID" value="MCY1723486.1"/>
    <property type="molecule type" value="Genomic_DNA"/>
</dbReference>
<accession>A0A9X3FAE7</accession>
<dbReference type="AlphaFoldDB" id="A0A9X3FAE7"/>
<evidence type="ECO:0000313" key="1">
    <source>
        <dbReference type="EMBL" id="MCY1723486.1"/>
    </source>
</evidence>
<proteinExistence type="predicted"/>
<dbReference type="RefSeq" id="WP_343335812.1">
    <property type="nucleotide sequence ID" value="NZ_JAPOHD010000069.1"/>
</dbReference>
<organism evidence="1 2">
    <name type="scientific">Draconibacterium aestuarii</name>
    <dbReference type="NCBI Taxonomy" id="2998507"/>
    <lineage>
        <taxon>Bacteria</taxon>
        <taxon>Pseudomonadati</taxon>
        <taxon>Bacteroidota</taxon>
        <taxon>Bacteroidia</taxon>
        <taxon>Marinilabiliales</taxon>
        <taxon>Prolixibacteraceae</taxon>
        <taxon>Draconibacterium</taxon>
    </lineage>
</organism>
<reference evidence="1" key="1">
    <citation type="submission" date="2022-11" db="EMBL/GenBank/DDBJ databases">
        <title>Marilongibacter aestuarii gen. nov., sp. nov., isolated from tidal flat sediment.</title>
        <authorList>
            <person name="Jiayan W."/>
        </authorList>
    </citation>
    <scope>NUCLEOTIDE SEQUENCE</scope>
    <source>
        <strain evidence="1">Z1-6</strain>
    </source>
</reference>
<dbReference type="Proteomes" id="UP001145087">
    <property type="component" value="Unassembled WGS sequence"/>
</dbReference>